<dbReference type="InterPro" id="IPR036940">
    <property type="entry name" value="PI3/4_kinase_cat_sf"/>
</dbReference>
<dbReference type="EMBL" id="NBIV01000397">
    <property type="protein sequence ID" value="PXF39940.1"/>
    <property type="molecule type" value="Genomic_DNA"/>
</dbReference>
<keyword evidence="4" id="KW-0472">Membrane</keyword>
<keyword evidence="4" id="KW-0812">Transmembrane</keyword>
<evidence type="ECO:0000313" key="7">
    <source>
        <dbReference type="EMBL" id="PXF39940.1"/>
    </source>
</evidence>
<feature type="transmembrane region" description="Helical" evidence="4">
    <location>
        <begin position="4292"/>
        <end position="4315"/>
    </location>
</feature>
<evidence type="ECO:0000259" key="6">
    <source>
        <dbReference type="PROSITE" id="PS51189"/>
    </source>
</evidence>
<keyword evidence="8" id="KW-1185">Reference proteome</keyword>
<dbReference type="SUPFAM" id="SSF56112">
    <property type="entry name" value="Protein kinase-like (PK-like)"/>
    <property type="match status" value="1"/>
</dbReference>
<feature type="region of interest" description="Disordered" evidence="3">
    <location>
        <begin position="3546"/>
        <end position="3605"/>
    </location>
</feature>
<feature type="domain" description="PI3K/PI4K catalytic" evidence="5">
    <location>
        <begin position="4045"/>
        <end position="4382"/>
    </location>
</feature>
<feature type="compositionally biased region" description="Polar residues" evidence="3">
    <location>
        <begin position="3738"/>
        <end position="3752"/>
    </location>
</feature>
<dbReference type="GO" id="GO:0006355">
    <property type="term" value="P:regulation of DNA-templated transcription"/>
    <property type="evidence" value="ECO:0007669"/>
    <property type="project" value="TreeGrafter"/>
</dbReference>
<feature type="compositionally biased region" description="Polar residues" evidence="3">
    <location>
        <begin position="3546"/>
        <end position="3561"/>
    </location>
</feature>
<dbReference type="InterPro" id="IPR011009">
    <property type="entry name" value="Kinase-like_dom_sf"/>
</dbReference>
<feature type="compositionally biased region" description="Polar residues" evidence="3">
    <location>
        <begin position="3591"/>
        <end position="3602"/>
    </location>
</feature>
<feature type="compositionally biased region" description="Polar residues" evidence="3">
    <location>
        <begin position="2574"/>
        <end position="2591"/>
    </location>
</feature>
<feature type="compositionally biased region" description="Polar residues" evidence="3">
    <location>
        <begin position="1925"/>
        <end position="1946"/>
    </location>
</feature>
<dbReference type="OrthoDB" id="5570127at2759"/>
<dbReference type="Pfam" id="PF20175">
    <property type="entry name" value="Tra1_central"/>
    <property type="match status" value="1"/>
</dbReference>
<feature type="region of interest" description="Disordered" evidence="3">
    <location>
        <begin position="2440"/>
        <end position="2474"/>
    </location>
</feature>
<dbReference type="Pfam" id="PF02259">
    <property type="entry name" value="FAT"/>
    <property type="match status" value="1"/>
</dbReference>
<feature type="region of interest" description="Disordered" evidence="3">
    <location>
        <begin position="2317"/>
        <end position="2358"/>
    </location>
</feature>
<feature type="region of interest" description="Disordered" evidence="3">
    <location>
        <begin position="3786"/>
        <end position="3878"/>
    </location>
</feature>
<dbReference type="Gene3D" id="1.10.1070.11">
    <property type="entry name" value="Phosphatidylinositol 3-/4-kinase, catalytic domain"/>
    <property type="match status" value="1"/>
</dbReference>
<feature type="compositionally biased region" description="Low complexity" evidence="3">
    <location>
        <begin position="2460"/>
        <end position="2470"/>
    </location>
</feature>
<dbReference type="InterPro" id="IPR046807">
    <property type="entry name" value="Tra1_central"/>
</dbReference>
<comment type="caution">
    <text evidence="7">The sequence shown here is derived from an EMBL/GenBank/DDBJ whole genome shotgun (WGS) entry which is preliminary data.</text>
</comment>
<dbReference type="Proteomes" id="UP000247409">
    <property type="component" value="Unassembled WGS sequence"/>
</dbReference>
<feature type="compositionally biased region" description="Polar residues" evidence="3">
    <location>
        <begin position="1907"/>
        <end position="1917"/>
    </location>
</feature>
<dbReference type="SUPFAM" id="SSF48371">
    <property type="entry name" value="ARM repeat"/>
    <property type="match status" value="3"/>
</dbReference>
<feature type="compositionally biased region" description="Basic and acidic residues" evidence="3">
    <location>
        <begin position="2342"/>
        <end position="2358"/>
    </location>
</feature>
<dbReference type="GO" id="GO:0006281">
    <property type="term" value="P:DNA repair"/>
    <property type="evidence" value="ECO:0007669"/>
    <property type="project" value="TreeGrafter"/>
</dbReference>
<feature type="region of interest" description="Disordered" evidence="3">
    <location>
        <begin position="1895"/>
        <end position="1951"/>
    </location>
</feature>
<feature type="compositionally biased region" description="Gly residues" evidence="3">
    <location>
        <begin position="3858"/>
        <end position="3869"/>
    </location>
</feature>
<sequence>MLLAGNFEVHCARLVDPGTPLETRKELATEIRDSIDLYNLQDYQSFLNIFLPAFKTVLNQLTRPQQVDNTTHRLRALILEILNRFPHNDILKAKLLDVLNLAMDALRIDNENNAALAIHIVLDLHKNFRNQLDGQVQPFLDFVILVYEGFGKTVENLLVSHKDVPATGKPAPARIAPSTQSFKHEIPVQLLARIPKNTFNEFIAAQVKTVSFLAYLLKQFPELMKTDETSVPRSVVKLMQSCPGGAVSIRKELLVATRHILGSPYRSGFFDQLDLLLDEKVLVGTGRATTDTLRPIAYSFLAELVHCVRLKLSIPQLEKIVFLFSTNIHDPNFSYSLQTSSVRLLLNLIEGILKTDPENVAQRTSARELLVKILETMVSKYLTLGEEVPRLLKRVQQLRDEEDPIESGQRLCEIPIGDPLKEISDFKSLLKTLTLGLKTVIWSAINIRVHRSHTGRSAQQSSVQSPAPDQMAARLSNMTGTKSSRVRMGLLEKESEMVSTLLAAGRKCFRLYARNEKANGGEEKAGSASCTSGNPPKVNPDQKLITEISHGLKPPSVYASTVAEEKEVFNLFAQIFTVLDPPSFQDVFGSRIGYLFDYIVENPAAISVPQHFLANNGVSKYFADILLNFLVENIHGLEMTGNDGNGSSDARRNRANALLKLFKIVFASVSLFPTNEPVLHLHLATIVRNSLKHAANSTDPAGFLQMLKALFKSINNDKNQIQFDLLYQSFAPLLEHIYDKLLALFEGPCGAMHKDLIIELFLLAPARTSNAFPHLNKLIKPIVWALEAESETAGYGLRNLEFWVNILQPSYLDRLLADVEPALTISLHKHLKAPRKPIAMDVVRVIGKLGSRSRLVKGLTVPFDYEKGASDFKTIRIDWPGGTSVDLEIDGLIRLTVDALQGRRHIRLGKSSVSYNLHAWKFLFSCLSPFLGQMGSSAEIEKDAEQTPSMWSLIGYPESVRLASCGSKDETRRSLSVKSGLVKTILFGLVIASSSLIDDEYQSNIKDMSSGEEGSPVENVKRLCRYFALLTVQECNAHAQGVISQSLTTCSYSALTCSVFVDVLIEAMSQAPRKHSKAGLWWMGLYIKNILEYCSTLKTKEENLETVRGRECSPQETSTDKGKTPMDGVSSPKHHTWAEGLSALLKDSDGREDRVDIDPGMDLRGSVLSEKKTGDDGQADGVKVASQTGKQRLPYGMSYTSCTVRSLGQIIKGLAHCCYKRLWNFRWAAAYGFDTLLKHLPGVVLRSSTFSQYYMLMFRAILFLIRDSTEASTNSVIMTGQNILCGMFQAVFDLRKSQRESVSPVSGPYGKHLREMVLRLLLEILSTSATARETGRSCITALSKVLGVDVVDLIIPLKEHIIRPLQQRPLRQHSIALQLGYLEAVNFCFELGKPVISAELFSSPLREYLLIESMYLLENNALDPVPESDEAFKNKFPYPKYYEAETIRQLLYLRRQVLELLRNLSTHCSDFLKQPANESLYKSVTNYFFKNIQSKDEQIVQSSKQGLKQAIDRHQRPKELLQQNLRPMLTNLGDYKMLTISYLQGLSRILELFSHWFNVSLGEKLLEHLQKWTEPEKIASVKKIALGSESRVAAAILDLFHLLPSSASQFLPRVVDMVIRLEAVLTLAAPGAAHLGLKNSMSASTSPYRAPLLKYCDQHASAASEFLLPRLGDEKMRQLFFVMVGTNEAHKLRKDLMDKPERLFSPSIFGTDSGQGKTLYIISLIDLLATRNPSWLSSDPIIMSSLISYWRKLTRSNDISRHDSSSRYQVQALKILSEVFIRYCKTFRSEVNLLFELLAVFSFRTTCDFTFVKSFLDETVTQVCPNPSKNSIIRKFFAVFQDASTSQERKLHGLHYVVIPLISHHLKKNTSTKGQHCEKVSDSASEARANLQPSKAALAKSIKKDNAPSQGLTQPAKTEQERHGVQNSSSSRTGKAVTANTTQSALSAGEKEDTIDPALVQKIVTDVLDQPDETLRCYDELLSVELLRLATVLIKHTPVEIGRYRRELIKFGWNNLKREESAAKYWAFVAVTQFFESYQAPTKLVLQVYVALLRACQADGKNLVQRALDTLMPVLPRHLVHNPSEHKYPIWIRYTKKILLEDGHSIQNLVHIWQIIARHPRLFFLSRAQFVPFMVNSLSKFALTPNAAPENRRLGLDLVDLIIGWEETRRQKKSDGSFLQEDDALSSSHKKRPREEHSDGHDHQGKSGTINDPRDAGPPAKLQKGNDGQPLTASKAATSVAVASKTAQDADDFKPNATMLDLLASFLVQMPIRPTDQRETSLITRRSLKLLERLLQLWPDTSIRLNFVERLLTPIPTEKQPNTASTASSGKGQSNTMSTENHTVDNKGHKTYQRSDKTDQVRMKRIAVRNSALVTSLLVSSVAIKYQGLKFVELNKNAIRAFIQPSVTENAISTASQFSSLIPIVLEKYKPLPSNNISPKSGVSKALVKPGEEQSKAPGSSTKSSLPSSEARSESGDQTWVAKFMTELHTALEMCLKSNDHRQNYCGMLVLKALWTASPQEFLKYKEKLMRLLQRMVKEFLTSGQAAGTAGAASSLQGAHHVTGRAQKTVERGSGQTVTNSNMKAGSTKAQESVGDAAKGAKGKVVVEIDSLFKRCESECLRLCLSLVKCYIATLDPNPKRQVIHVLLQLIDKGTDVEVLIQVVKLVESLVFWSPSGHGIQPGAREPLTTKDKTQLLQRMIAFEKIKVEGSQRLMDAYLSIILKSFRGGESPHRRLDVQSKLERGFMIGLKSHGSSLRQKFFEIYESYVGGSATFRLHYIISKHEWEFLADTLWIRNATELLISSAEKDHRIELASGARLFPKLASYTKDEDVVMEDASQQRKNTSQAVILGISDVSLWQFGSALDRLRSGDFVASLISLMNRDEEIACKTWVLVVPQVWAQLAPGEQTSLGKSLSSLLNKEYHQTQVSWPRNNIQALLESVVRFQPLPCFRANSIRYLGSRWNAWHSALTYLELRHDIVLSRLEGETISDKTRQVLQAELEDIADSQIKIFVSLQEKDYLAGAWKARARMKHTYRGLSFEQMGLFADAQEAYEEGLGENISTGSISSKTGQAGSHEILFCEERWIECAKNLCQWEVLTELSRTAVNPKLLHECLWRIADWTALKDLLRKKPSQDSSKMQIYEAYVHLQQNKLEEGETFVKEGFERALEKLASLPESADFDCMETTLVQFQQLVELQESAHILNDLNALSRHDSANVKVEQKIENVRKVLNTWRERLPSPHEPLWIWNDILLWRNHVHAVVVNVLEALKEAANSKIEAAQNSSAANTSGIRNASVNTQVAQVQAANVIAQALPQHVLVMGVNETAWNVHRFAKTCRKQGFPDVALYVLQKLYPFGTMEVTEYFMKTKEMARAYMVGPRGLEKHVESGLQEISRCNMDHLNTRQRAQLFALKGKLLAQLGREDESVEAISTALYNSADVGSAWLSWGQHCDNMQKKAAEDPSAFSNFAEGVDADEKQIEELIGVSSGYAAELAFRESAVKCYLQAVRFGSRRARAFLPRVLRLLSLDVQSRVSFDFTTRSLIEHQNSLTPSAAKTDPGSSSAGADKDKEKSLKGTLSSTQGQGNVEKVKGVGSQSESTKTEPLSSERKGVSRALSAAILDIPSWMWLPWLPQLLQMLGRKEGLTVTPILTRIARQFPQAIYFPLKAYMEDRKGVDRPKRQLFREALKLWRPVAAPLRMVATPAHLEVTMKQVQQLKDQVQKLNRKYLDLRKELEKTEETVQASVQTNARTQESARAVEKRDKLRNTVLQLRKYLEKSVQNYHLNVQRQRQIQESIPGGPRPSHGHGGLQSSASAQKSGKAESGNKAEQKEVSKSTVIESKDKKDGNEAGTKLGTEEGGEAQGGAKKGGPLNGAQAQGMKVSTSTSPYELADTIMAQVVKYHQEMFLELEGIATDLSYRLKIEREELLLGLMNALLLRCFQSGTKSWKEEIKPSIRSALEEISRSSFGIGVSEQQGMEQKGGGELSDLKEAFAAELSPQTAKEFPEDVGSFIERLRRWQGIFQKRVDRLPEYVKLEKVCKQLLNINGSEIEVIQRATGCCRGIEVLGSDGKWYRFVAEQYGLHVQMAEQRAGQLLRLVNDWVFAKEAVAMQKRMHVAVGQYISTGARSRLVRYEGEMSSLSEALEEYVGRRGEGSEDVMMAFRRAERAGRERRVGEKGEALSVSEVFAARVEAYEAVCGGEGGVGDGVLAEWVRRRMRDVEGVMWVRKRFAETVGSGSAVWYALGVGSRRPQNFVVRWDSGTVQHVGVRVLVSSRGVVEHDEAVPFRLTRNMRAMMGGGVGVGGPLMGALSGALLAMARHEDELRVFAECVMRDEVGAGCDAGAGASCGSEVRHVDELAHVEQCLRASVARVGERLRGATVAAGAEGAAALALGERLLRDAVAVRNLARMECSFQGWF</sequence>
<dbReference type="InterPro" id="IPR000403">
    <property type="entry name" value="PI3/4_kinase_cat_dom"/>
</dbReference>
<evidence type="ECO:0000256" key="4">
    <source>
        <dbReference type="SAM" id="Phobius"/>
    </source>
</evidence>
<feature type="domain" description="FAT" evidence="6">
    <location>
        <begin position="2955"/>
        <end position="3669"/>
    </location>
</feature>
<accession>A0A2V3IFJ2</accession>
<keyword evidence="4" id="KW-1133">Transmembrane helix</keyword>
<feature type="region of interest" description="Disordered" evidence="3">
    <location>
        <begin position="2556"/>
        <end position="2591"/>
    </location>
</feature>
<dbReference type="GO" id="GO:0035267">
    <property type="term" value="C:NuA4 histone acetyltransferase complex"/>
    <property type="evidence" value="ECO:0007669"/>
    <property type="project" value="TreeGrafter"/>
</dbReference>
<organism evidence="7 8">
    <name type="scientific">Gracilariopsis chorda</name>
    <dbReference type="NCBI Taxonomy" id="448386"/>
    <lineage>
        <taxon>Eukaryota</taxon>
        <taxon>Rhodophyta</taxon>
        <taxon>Florideophyceae</taxon>
        <taxon>Rhodymeniophycidae</taxon>
        <taxon>Gracilariales</taxon>
        <taxon>Gracilariaceae</taxon>
        <taxon>Gracilariopsis</taxon>
    </lineage>
</organism>
<feature type="coiled-coil region" evidence="2">
    <location>
        <begin position="3704"/>
        <end position="3738"/>
    </location>
</feature>
<dbReference type="InterPro" id="IPR050517">
    <property type="entry name" value="DDR_Repair_Kinase"/>
</dbReference>
<feature type="compositionally biased region" description="Basic and acidic residues" evidence="3">
    <location>
        <begin position="3817"/>
        <end position="3845"/>
    </location>
</feature>
<name>A0A2V3IFJ2_9FLOR</name>
<dbReference type="GO" id="GO:0005634">
    <property type="term" value="C:nucleus"/>
    <property type="evidence" value="ECO:0007669"/>
    <property type="project" value="TreeGrafter"/>
</dbReference>
<dbReference type="SMART" id="SM00146">
    <property type="entry name" value="PI3Kc"/>
    <property type="match status" value="1"/>
</dbReference>
<proteinExistence type="inferred from homology"/>
<feature type="region of interest" description="Disordered" evidence="3">
    <location>
        <begin position="2173"/>
        <end position="2235"/>
    </location>
</feature>
<dbReference type="InterPro" id="IPR016024">
    <property type="entry name" value="ARM-type_fold"/>
</dbReference>
<dbReference type="PANTHER" id="PTHR11139">
    <property type="entry name" value="ATAXIA TELANGIECTASIA MUTATED ATM -RELATED"/>
    <property type="match status" value="1"/>
</dbReference>
<dbReference type="STRING" id="448386.A0A2V3IFJ2"/>
<gene>
    <name evidence="7" type="ORF">BWQ96_10350</name>
</gene>
<comment type="similarity">
    <text evidence="1">Belongs to the PI3/PI4-kinase family. TRA1 subfamily.</text>
</comment>
<feature type="compositionally biased region" description="Polar residues" evidence="3">
    <location>
        <begin position="3573"/>
        <end position="3582"/>
    </location>
</feature>
<dbReference type="InterPro" id="IPR003151">
    <property type="entry name" value="PIK-rel_kinase_FAT"/>
</dbReference>
<evidence type="ECO:0000256" key="1">
    <source>
        <dbReference type="ARBA" id="ARBA00007234"/>
    </source>
</evidence>
<dbReference type="GO" id="GO:0000124">
    <property type="term" value="C:SAGA complex"/>
    <property type="evidence" value="ECO:0007669"/>
    <property type="project" value="TreeGrafter"/>
</dbReference>
<protein>
    <submittedName>
        <fullName evidence="7">Transcription-associated protein 1</fullName>
    </submittedName>
</protein>
<dbReference type="PANTHER" id="PTHR11139:SF1">
    <property type="entry name" value="TRANSFORMATION_TRANSCRIPTION DOMAIN-ASSOCIATED PROTEIN"/>
    <property type="match status" value="1"/>
</dbReference>
<evidence type="ECO:0000259" key="5">
    <source>
        <dbReference type="PROSITE" id="PS50290"/>
    </source>
</evidence>
<evidence type="ECO:0000256" key="3">
    <source>
        <dbReference type="SAM" id="MobiDB-lite"/>
    </source>
</evidence>
<dbReference type="InterPro" id="IPR014009">
    <property type="entry name" value="PIK_FAT"/>
</dbReference>
<dbReference type="Pfam" id="PF20206">
    <property type="entry name" value="Tra1_ring"/>
    <property type="match status" value="1"/>
</dbReference>
<reference evidence="7 8" key="1">
    <citation type="journal article" date="2018" name="Mol. Biol. Evol.">
        <title>Analysis of the draft genome of the red seaweed Gracilariopsis chorda provides insights into genome size evolution in Rhodophyta.</title>
        <authorList>
            <person name="Lee J."/>
            <person name="Yang E.C."/>
            <person name="Graf L."/>
            <person name="Yang J.H."/>
            <person name="Qiu H."/>
            <person name="Zel Zion U."/>
            <person name="Chan C.X."/>
            <person name="Stephens T.G."/>
            <person name="Weber A.P.M."/>
            <person name="Boo G.H."/>
            <person name="Boo S.M."/>
            <person name="Kim K.M."/>
            <person name="Shin Y."/>
            <person name="Jung M."/>
            <person name="Lee S.J."/>
            <person name="Yim H.S."/>
            <person name="Lee J.H."/>
            <person name="Bhattacharya D."/>
            <person name="Yoon H.S."/>
        </authorList>
    </citation>
    <scope>NUCLEOTIDE SEQUENCE [LARGE SCALE GENOMIC DNA]</scope>
    <source>
        <strain evidence="7 8">SKKU-2015</strain>
        <tissue evidence="7">Whole body</tissue>
    </source>
</reference>
<feature type="region of interest" description="Disordered" evidence="3">
    <location>
        <begin position="3738"/>
        <end position="3757"/>
    </location>
</feature>
<feature type="compositionally biased region" description="Basic and acidic residues" evidence="3">
    <location>
        <begin position="2193"/>
        <end position="2205"/>
    </location>
</feature>
<keyword evidence="2" id="KW-0175">Coiled coil</keyword>
<feature type="region of interest" description="Disordered" evidence="3">
    <location>
        <begin position="1108"/>
        <end position="1133"/>
    </location>
</feature>
<dbReference type="PROSITE" id="PS51189">
    <property type="entry name" value="FAT"/>
    <property type="match status" value="1"/>
</dbReference>
<feature type="compositionally biased region" description="Basic and acidic residues" evidence="3">
    <location>
        <begin position="1108"/>
        <end position="1124"/>
    </location>
</feature>
<feature type="compositionally biased region" description="Polar residues" evidence="3">
    <location>
        <begin position="2319"/>
        <end position="2341"/>
    </location>
</feature>
<evidence type="ECO:0000313" key="8">
    <source>
        <dbReference type="Proteomes" id="UP000247409"/>
    </source>
</evidence>
<dbReference type="PROSITE" id="PS50290">
    <property type="entry name" value="PI3_4_KINASE_3"/>
    <property type="match status" value="1"/>
</dbReference>
<dbReference type="InterPro" id="IPR046805">
    <property type="entry name" value="Tra1_ring"/>
</dbReference>
<evidence type="ECO:0000256" key="2">
    <source>
        <dbReference type="SAM" id="Coils"/>
    </source>
</evidence>